<dbReference type="RefSeq" id="WP_184731122.1">
    <property type="nucleotide sequence ID" value="NZ_JACHIW010000002.1"/>
</dbReference>
<keyword evidence="3" id="KW-1003">Cell membrane</keyword>
<dbReference type="InterPro" id="IPR035906">
    <property type="entry name" value="MetI-like_sf"/>
</dbReference>
<evidence type="ECO:0000256" key="3">
    <source>
        <dbReference type="ARBA" id="ARBA00022475"/>
    </source>
</evidence>
<dbReference type="PANTHER" id="PTHR43386">
    <property type="entry name" value="OLIGOPEPTIDE TRANSPORT SYSTEM PERMEASE PROTEIN APPC"/>
    <property type="match status" value="1"/>
</dbReference>
<evidence type="ECO:0000256" key="1">
    <source>
        <dbReference type="ARBA" id="ARBA00004651"/>
    </source>
</evidence>
<dbReference type="GO" id="GO:0005886">
    <property type="term" value="C:plasma membrane"/>
    <property type="evidence" value="ECO:0007669"/>
    <property type="project" value="UniProtKB-SubCell"/>
</dbReference>
<name>A0A840QEY4_9PSEU</name>
<dbReference type="PANTHER" id="PTHR43386:SF25">
    <property type="entry name" value="PEPTIDE ABC TRANSPORTER PERMEASE PROTEIN"/>
    <property type="match status" value="1"/>
</dbReference>
<dbReference type="Proteomes" id="UP000584374">
    <property type="component" value="Unassembled WGS sequence"/>
</dbReference>
<accession>A0A840QEY4</accession>
<feature type="transmembrane region" description="Helical" evidence="7">
    <location>
        <begin position="227"/>
        <end position="248"/>
    </location>
</feature>
<feature type="transmembrane region" description="Helical" evidence="7">
    <location>
        <begin position="129"/>
        <end position="150"/>
    </location>
</feature>
<dbReference type="AlphaFoldDB" id="A0A840QEY4"/>
<keyword evidence="6 7" id="KW-0472">Membrane</keyword>
<dbReference type="PROSITE" id="PS50928">
    <property type="entry name" value="ABC_TM1"/>
    <property type="match status" value="1"/>
</dbReference>
<feature type="transmembrane region" description="Helical" evidence="7">
    <location>
        <begin position="100"/>
        <end position="123"/>
    </location>
</feature>
<keyword evidence="10" id="KW-1185">Reference proteome</keyword>
<feature type="transmembrane region" description="Helical" evidence="7">
    <location>
        <begin position="188"/>
        <end position="207"/>
    </location>
</feature>
<keyword evidence="4 7" id="KW-0812">Transmembrane</keyword>
<comment type="caution">
    <text evidence="9">The sequence shown here is derived from an EMBL/GenBank/DDBJ whole genome shotgun (WGS) entry which is preliminary data.</text>
</comment>
<dbReference type="GO" id="GO:0055085">
    <property type="term" value="P:transmembrane transport"/>
    <property type="evidence" value="ECO:0007669"/>
    <property type="project" value="InterPro"/>
</dbReference>
<gene>
    <name evidence="9" type="ORF">BJ970_006585</name>
</gene>
<feature type="domain" description="ABC transmembrane type-1" evidence="8">
    <location>
        <begin position="65"/>
        <end position="250"/>
    </location>
</feature>
<protein>
    <submittedName>
        <fullName evidence="9">ABC-type dipeptide/oligopeptide/nickel transport system permease subunit</fullName>
    </submittedName>
</protein>
<evidence type="ECO:0000256" key="4">
    <source>
        <dbReference type="ARBA" id="ARBA00022692"/>
    </source>
</evidence>
<keyword evidence="5 7" id="KW-1133">Transmembrane helix</keyword>
<evidence type="ECO:0000313" key="9">
    <source>
        <dbReference type="EMBL" id="MBB5158986.1"/>
    </source>
</evidence>
<evidence type="ECO:0000256" key="5">
    <source>
        <dbReference type="ARBA" id="ARBA00022989"/>
    </source>
</evidence>
<evidence type="ECO:0000259" key="8">
    <source>
        <dbReference type="PROSITE" id="PS50928"/>
    </source>
</evidence>
<dbReference type="InterPro" id="IPR000515">
    <property type="entry name" value="MetI-like"/>
</dbReference>
<reference evidence="9 10" key="1">
    <citation type="submission" date="2020-08" db="EMBL/GenBank/DDBJ databases">
        <title>Sequencing the genomes of 1000 actinobacteria strains.</title>
        <authorList>
            <person name="Klenk H.-P."/>
        </authorList>
    </citation>
    <scope>NUCLEOTIDE SEQUENCE [LARGE SCALE GENOMIC DNA]</scope>
    <source>
        <strain evidence="9 10">DSM 45584</strain>
    </source>
</reference>
<sequence length="262" mass="26646">MRRILFVLGGVFALLLLMGPELAPHSVTAPVGIPFGLPTATSPFGTDQLGRDVLSRLLNGGRPLVLTSLAASLAGGLLGVTLGLVAALAGPERRWLAALVLRPLDALAAVPPILVLLLVLTALPARGGLVLAVMLAGAPLTARVTMAAAAQVTGRAHVEAAVARGESWAWLLGREVLPLIAPTVLSDAGLRFVAAVHLAAAAGFLGLGTSDSDWGLMIVEALPGAVLQPWALAVPIAALAALAVAVNLCSDWLTRRSRVLAG</sequence>
<dbReference type="Pfam" id="PF00528">
    <property type="entry name" value="BPD_transp_1"/>
    <property type="match status" value="1"/>
</dbReference>
<proteinExistence type="inferred from homology"/>
<dbReference type="Gene3D" id="1.10.3720.10">
    <property type="entry name" value="MetI-like"/>
    <property type="match status" value="1"/>
</dbReference>
<comment type="subcellular location">
    <subcellularLocation>
        <location evidence="1 7">Cell membrane</location>
        <topology evidence="1 7">Multi-pass membrane protein</topology>
    </subcellularLocation>
</comment>
<organism evidence="9 10">
    <name type="scientific">Saccharopolyspora phatthalungensis</name>
    <dbReference type="NCBI Taxonomy" id="664693"/>
    <lineage>
        <taxon>Bacteria</taxon>
        <taxon>Bacillati</taxon>
        <taxon>Actinomycetota</taxon>
        <taxon>Actinomycetes</taxon>
        <taxon>Pseudonocardiales</taxon>
        <taxon>Pseudonocardiaceae</taxon>
        <taxon>Saccharopolyspora</taxon>
    </lineage>
</organism>
<evidence type="ECO:0000313" key="10">
    <source>
        <dbReference type="Proteomes" id="UP000584374"/>
    </source>
</evidence>
<evidence type="ECO:0000256" key="7">
    <source>
        <dbReference type="RuleBase" id="RU363032"/>
    </source>
</evidence>
<evidence type="ECO:0000256" key="2">
    <source>
        <dbReference type="ARBA" id="ARBA00022448"/>
    </source>
</evidence>
<dbReference type="InterPro" id="IPR050366">
    <property type="entry name" value="BP-dependent_transpt_permease"/>
</dbReference>
<dbReference type="EMBL" id="JACHIW010000002">
    <property type="protein sequence ID" value="MBB5158986.1"/>
    <property type="molecule type" value="Genomic_DNA"/>
</dbReference>
<feature type="transmembrane region" description="Helical" evidence="7">
    <location>
        <begin position="64"/>
        <end position="88"/>
    </location>
</feature>
<evidence type="ECO:0000256" key="6">
    <source>
        <dbReference type="ARBA" id="ARBA00023136"/>
    </source>
</evidence>
<dbReference type="SUPFAM" id="SSF161098">
    <property type="entry name" value="MetI-like"/>
    <property type="match status" value="1"/>
</dbReference>
<comment type="similarity">
    <text evidence="7">Belongs to the binding-protein-dependent transport system permease family.</text>
</comment>
<keyword evidence="2 7" id="KW-0813">Transport</keyword>